<feature type="compositionally biased region" description="Basic and acidic residues" evidence="1">
    <location>
        <begin position="694"/>
        <end position="706"/>
    </location>
</feature>
<protein>
    <recommendedName>
        <fullName evidence="2">C2 domain-containing protein</fullName>
    </recommendedName>
</protein>
<evidence type="ECO:0000256" key="1">
    <source>
        <dbReference type="SAM" id="MobiDB-lite"/>
    </source>
</evidence>
<dbReference type="AlphaFoldDB" id="A0A507QND1"/>
<name>A0A507QND1_MONPU</name>
<reference evidence="3 4" key="1">
    <citation type="submission" date="2019-06" db="EMBL/GenBank/DDBJ databases">
        <title>Wine fermentation using esterase from Monascus purpureus.</title>
        <authorList>
            <person name="Geng C."/>
            <person name="Zhang Y."/>
        </authorList>
    </citation>
    <scope>NUCLEOTIDE SEQUENCE [LARGE SCALE GENOMIC DNA]</scope>
    <source>
        <strain evidence="3">HQ1</strain>
    </source>
</reference>
<gene>
    <name evidence="3" type="ORF">MPDQ_001943</name>
</gene>
<dbReference type="STRING" id="5098.A0A507QND1"/>
<sequence length="874" mass="96242">MVTKLTKVPGINHAAGIYADISVDGPVIGTLVAVVDRAKNLPNRKTMGKQNPYCAARLGKEAKKTDTDLRGGQTPRWDQELRFTVHESPDYFRLKVSVFNDDKKTDLIGETWVDLNDVIIPGGGQGDHWHPLQFRGRYAGEIRIELTYYDTRPKEESLMERRKEAIEKTSAAKTTLSSGSTSSSSVVGPRKPKELKRRPLPDTTNGSPAGARPSTADKAQRPSSRHGPVPPVASDHVRHHSKNASKEGLYDKPAPTQVAAPRPARTYETPDDHHQEWGSTDAQAHSQLVARHQQDSQHSYPQPTVQADDTHFQQMVLQPECDLQPPLERRPKKEMLPHRADPLPQAVDRHSGRPYSVPSHMSNHSISKGQIAKYPPQSVKHTYQLPSTDPALVYPVSGPPEPDAHYYPHDNSMVNNVRALHNSISREDYHAEYASMQPSVEDGEEDELEDDEGPPPPPPVHRSGMVSSRVQPTYKAYSADYIPTTPTSAEMKMSIPEAPVSVGQCDDLPPYTEPPAMPPSLIPGYDPSIAEAESDRAMYENQMRHKRSGLIAEQASASERSVVVQPSRPSSYDSAVYPLRTSARAAERPVITRGSVNRDFRTVPPRKSISPQPPTARERDMSSIPFSPDSYNVLNPNLSISATTQDPPQYDAPKTVLDASIPNVPYKEQGPIIGDDGREIDPSDHLPSDTWAPEPERKNRKPEVIVRFKHPPARASPQPPSPMERAAPQTVIPANNTGRGRPRSYVRFSNDPATQNSPRGHDAYISHSPNRGYSAGSAAEVMPRMSHRNSVSPARSPSRSPYTASSFYAPSNPVPAIPSKVPIAAPINHNHPVSSVNRSMDALSRELKSIDIGCSGGRVVRKYAPRTMVTGYAM</sequence>
<feature type="compositionally biased region" description="Basic and acidic residues" evidence="1">
    <location>
        <begin position="156"/>
        <end position="167"/>
    </location>
</feature>
<evidence type="ECO:0000313" key="3">
    <source>
        <dbReference type="EMBL" id="TQB69363.1"/>
    </source>
</evidence>
<dbReference type="SMART" id="SM00239">
    <property type="entry name" value="C2"/>
    <property type="match status" value="1"/>
</dbReference>
<dbReference type="InterPro" id="IPR000008">
    <property type="entry name" value="C2_dom"/>
</dbReference>
<dbReference type="PANTHER" id="PTHR47052">
    <property type="entry name" value="CONSERVED SERINE PROLINE-RICH PROTEIN (AFU_ORTHOLOGUE AFUA_2G01790)"/>
    <property type="match status" value="1"/>
</dbReference>
<feature type="compositionally biased region" description="Low complexity" evidence="1">
    <location>
        <begin position="558"/>
        <end position="571"/>
    </location>
</feature>
<evidence type="ECO:0000259" key="2">
    <source>
        <dbReference type="PROSITE" id="PS50004"/>
    </source>
</evidence>
<feature type="region of interest" description="Disordered" evidence="1">
    <location>
        <begin position="588"/>
        <end position="780"/>
    </location>
</feature>
<dbReference type="InterPro" id="IPR035892">
    <property type="entry name" value="C2_domain_sf"/>
</dbReference>
<feature type="domain" description="C2" evidence="2">
    <location>
        <begin position="13"/>
        <end position="130"/>
    </location>
</feature>
<feature type="compositionally biased region" description="Polar residues" evidence="1">
    <location>
        <begin position="629"/>
        <end position="647"/>
    </location>
</feature>
<feature type="compositionally biased region" description="Acidic residues" evidence="1">
    <location>
        <begin position="441"/>
        <end position="453"/>
    </location>
</feature>
<feature type="region of interest" description="Disordered" evidence="1">
    <location>
        <begin position="500"/>
        <end position="527"/>
    </location>
</feature>
<organism evidence="3 4">
    <name type="scientific">Monascus purpureus</name>
    <name type="common">Red mold</name>
    <name type="synonym">Monascus anka</name>
    <dbReference type="NCBI Taxonomy" id="5098"/>
    <lineage>
        <taxon>Eukaryota</taxon>
        <taxon>Fungi</taxon>
        <taxon>Dikarya</taxon>
        <taxon>Ascomycota</taxon>
        <taxon>Pezizomycotina</taxon>
        <taxon>Eurotiomycetes</taxon>
        <taxon>Eurotiomycetidae</taxon>
        <taxon>Eurotiales</taxon>
        <taxon>Aspergillaceae</taxon>
        <taxon>Monascus</taxon>
    </lineage>
</organism>
<dbReference type="PANTHER" id="PTHR47052:SF3">
    <property type="entry name" value="INGRESSION PROTEIN 1"/>
    <property type="match status" value="1"/>
</dbReference>
<feature type="compositionally biased region" description="Basic and acidic residues" evidence="1">
    <location>
        <begin position="327"/>
        <end position="351"/>
    </location>
</feature>
<dbReference type="SUPFAM" id="SSF49562">
    <property type="entry name" value="C2 domain (Calcium/lipid-binding domain, CaLB)"/>
    <property type="match status" value="1"/>
</dbReference>
<feature type="region of interest" description="Disordered" evidence="1">
    <location>
        <begin position="324"/>
        <end position="363"/>
    </location>
</feature>
<dbReference type="Pfam" id="PF00168">
    <property type="entry name" value="C2"/>
    <property type="match status" value="1"/>
</dbReference>
<dbReference type="PROSITE" id="PS50004">
    <property type="entry name" value="C2"/>
    <property type="match status" value="1"/>
</dbReference>
<proteinExistence type="predicted"/>
<accession>A0A507QND1</accession>
<dbReference type="InterPro" id="IPR037791">
    <property type="entry name" value="C2_fungal_Inn1"/>
</dbReference>
<feature type="region of interest" description="Disordered" evidence="1">
    <location>
        <begin position="438"/>
        <end position="469"/>
    </location>
</feature>
<feature type="compositionally biased region" description="Basic and acidic residues" evidence="1">
    <location>
        <begin position="675"/>
        <end position="687"/>
    </location>
</feature>
<feature type="compositionally biased region" description="Pro residues" evidence="1">
    <location>
        <begin position="511"/>
        <end position="521"/>
    </location>
</feature>
<dbReference type="CDD" id="cd08681">
    <property type="entry name" value="C2_fungal_Inn1p-like"/>
    <property type="match status" value="1"/>
</dbReference>
<dbReference type="EMBL" id="VIFY01000157">
    <property type="protein sequence ID" value="TQB69363.1"/>
    <property type="molecule type" value="Genomic_DNA"/>
</dbReference>
<dbReference type="InterPro" id="IPR052981">
    <property type="entry name" value="Ingression_C2_domain"/>
</dbReference>
<evidence type="ECO:0000313" key="4">
    <source>
        <dbReference type="Proteomes" id="UP000319663"/>
    </source>
</evidence>
<feature type="region of interest" description="Disordered" evidence="1">
    <location>
        <begin position="785"/>
        <end position="804"/>
    </location>
</feature>
<feature type="compositionally biased region" description="Low complexity" evidence="1">
    <location>
        <begin position="788"/>
        <end position="804"/>
    </location>
</feature>
<feature type="region of interest" description="Disordered" evidence="1">
    <location>
        <begin position="546"/>
        <end position="576"/>
    </location>
</feature>
<dbReference type="Gene3D" id="2.60.40.150">
    <property type="entry name" value="C2 domain"/>
    <property type="match status" value="1"/>
</dbReference>
<feature type="region of interest" description="Disordered" evidence="1">
    <location>
        <begin position="156"/>
        <end position="279"/>
    </location>
</feature>
<dbReference type="OrthoDB" id="270970at2759"/>
<feature type="compositionally biased region" description="Low complexity" evidence="1">
    <location>
        <begin position="168"/>
        <end position="188"/>
    </location>
</feature>
<comment type="caution">
    <text evidence="3">The sequence shown here is derived from an EMBL/GenBank/DDBJ whole genome shotgun (WGS) entry which is preliminary data.</text>
</comment>
<dbReference type="Proteomes" id="UP000319663">
    <property type="component" value="Unassembled WGS sequence"/>
</dbReference>
<keyword evidence="4" id="KW-1185">Reference proteome</keyword>